<keyword evidence="3" id="KW-1185">Reference proteome</keyword>
<comment type="caution">
    <text evidence="2">The sequence shown here is derived from an EMBL/GenBank/DDBJ whole genome shotgun (WGS) entry which is preliminary data.</text>
</comment>
<protein>
    <submittedName>
        <fullName evidence="2">UNC13B</fullName>
    </submittedName>
</protein>
<feature type="compositionally biased region" description="Polar residues" evidence="1">
    <location>
        <begin position="91"/>
        <end position="106"/>
    </location>
</feature>
<evidence type="ECO:0000313" key="2">
    <source>
        <dbReference type="EMBL" id="KAF6031741.1"/>
    </source>
</evidence>
<sequence>MVDHPHDFFHERDYDSTNECDRRNGDHSLYGEVNYQYEYGYDQMNGSKGQLPHSPYDYNGNNDRNDSGEYMYSMELDATDPNSDYVYDSAGSRSPTSWVSSSNTHQLAADKPMPMPRKSVVRDSGSPSLYAESGGERSEPMSYNSQQR</sequence>
<evidence type="ECO:0000256" key="1">
    <source>
        <dbReference type="SAM" id="MobiDB-lite"/>
    </source>
</evidence>
<gene>
    <name evidence="2" type="ORF">EB796_009948</name>
</gene>
<dbReference type="Proteomes" id="UP000593567">
    <property type="component" value="Unassembled WGS sequence"/>
</dbReference>
<proteinExistence type="predicted"/>
<feature type="region of interest" description="Disordered" evidence="1">
    <location>
        <begin position="43"/>
        <end position="148"/>
    </location>
</feature>
<accession>A0A7J7K199</accession>
<organism evidence="2 3">
    <name type="scientific">Bugula neritina</name>
    <name type="common">Brown bryozoan</name>
    <name type="synonym">Sertularia neritina</name>
    <dbReference type="NCBI Taxonomy" id="10212"/>
    <lineage>
        <taxon>Eukaryota</taxon>
        <taxon>Metazoa</taxon>
        <taxon>Spiralia</taxon>
        <taxon>Lophotrochozoa</taxon>
        <taxon>Bryozoa</taxon>
        <taxon>Gymnolaemata</taxon>
        <taxon>Cheilostomatida</taxon>
        <taxon>Flustrina</taxon>
        <taxon>Buguloidea</taxon>
        <taxon>Bugulidae</taxon>
        <taxon>Bugula</taxon>
    </lineage>
</organism>
<dbReference type="EMBL" id="VXIV02001571">
    <property type="protein sequence ID" value="KAF6031741.1"/>
    <property type="molecule type" value="Genomic_DNA"/>
</dbReference>
<reference evidence="2" key="1">
    <citation type="submission" date="2020-06" db="EMBL/GenBank/DDBJ databases">
        <title>Draft genome of Bugula neritina, a colonial animal packing powerful symbionts and potential medicines.</title>
        <authorList>
            <person name="Rayko M."/>
        </authorList>
    </citation>
    <scope>NUCLEOTIDE SEQUENCE [LARGE SCALE GENOMIC DNA]</scope>
    <source>
        <strain evidence="2">Kwan_BN1</strain>
    </source>
</reference>
<feature type="region of interest" description="Disordered" evidence="1">
    <location>
        <begin position="1"/>
        <end position="26"/>
    </location>
</feature>
<evidence type="ECO:0000313" key="3">
    <source>
        <dbReference type="Proteomes" id="UP000593567"/>
    </source>
</evidence>
<dbReference type="AlphaFoldDB" id="A0A7J7K199"/>
<name>A0A7J7K199_BUGNE</name>